<evidence type="ECO:0000313" key="2">
    <source>
        <dbReference type="EMBL" id="ABZ74978.1"/>
    </source>
</evidence>
<evidence type="ECO:0000313" key="3">
    <source>
        <dbReference type="Proteomes" id="UP000001317"/>
    </source>
</evidence>
<dbReference type="HOGENOM" id="CLU_077650_7_1_6"/>
<dbReference type="KEGG" id="shl:Shal_0403"/>
<keyword evidence="3" id="KW-1185">Reference proteome</keyword>
<dbReference type="PANTHER" id="PTHR34227">
    <property type="entry name" value="CHAPERONE PROTEIN YCDY"/>
    <property type="match status" value="1"/>
</dbReference>
<dbReference type="eggNOG" id="COG3381">
    <property type="taxonomic scope" value="Bacteria"/>
</dbReference>
<organism evidence="2 3">
    <name type="scientific">Shewanella halifaxensis (strain HAW-EB4)</name>
    <dbReference type="NCBI Taxonomy" id="458817"/>
    <lineage>
        <taxon>Bacteria</taxon>
        <taxon>Pseudomonadati</taxon>
        <taxon>Pseudomonadota</taxon>
        <taxon>Gammaproteobacteria</taxon>
        <taxon>Alteromonadales</taxon>
        <taxon>Shewanellaceae</taxon>
        <taxon>Shewanella</taxon>
    </lineage>
</organism>
<accession>B0TQI5</accession>
<name>B0TQI5_SHEHH</name>
<dbReference type="EMBL" id="CP000931">
    <property type="protein sequence ID" value="ABZ74978.1"/>
    <property type="molecule type" value="Genomic_DNA"/>
</dbReference>
<dbReference type="STRING" id="458817.Shal_0403"/>
<evidence type="ECO:0000256" key="1">
    <source>
        <dbReference type="ARBA" id="ARBA00023186"/>
    </source>
</evidence>
<dbReference type="InterPro" id="IPR036411">
    <property type="entry name" value="TorD-like_sf"/>
</dbReference>
<dbReference type="AlphaFoldDB" id="B0TQI5"/>
<gene>
    <name evidence="2" type="ordered locus">Shal_0403</name>
</gene>
<dbReference type="Pfam" id="PF02613">
    <property type="entry name" value="Nitrate_red_del"/>
    <property type="match status" value="1"/>
</dbReference>
<keyword evidence="1" id="KW-0143">Chaperone</keyword>
<dbReference type="InterPro" id="IPR020945">
    <property type="entry name" value="DMSO/NO3_reduct_chaperone"/>
</dbReference>
<sequence>MLALHSLNEESNCGKHTMSSEQLINHKDEIQAIDDDLILASLNLLYRFFYFEPEDSLLLKVEESHILHFWQAEMGISTLETEIFLSQASALEQLQSDHLSLFVGIGMPKAMPWGSVYLSEDNLLLQKSTYALAGFLEDKHLRFQLDEKQPLDHIGLCLSALASLLERHIRAKDASSERCVCEFLCVHILPWSFRFTELLTKNAETALYRLLGKITLHTLTQLQAKWQLTPVQRQLYY</sequence>
<proteinExistence type="predicted"/>
<dbReference type="Proteomes" id="UP000001317">
    <property type="component" value="Chromosome"/>
</dbReference>
<dbReference type="PANTHER" id="PTHR34227:SF13">
    <property type="entry name" value="TAT PROOFREADING CHAPERONE DMSD-RELATED"/>
    <property type="match status" value="1"/>
</dbReference>
<dbReference type="InterPro" id="IPR050289">
    <property type="entry name" value="TorD/DmsD_chaperones"/>
</dbReference>
<dbReference type="Gene3D" id="1.10.3480.10">
    <property type="entry name" value="TorD-like"/>
    <property type="match status" value="1"/>
</dbReference>
<protein>
    <submittedName>
        <fullName evidence="2">Cytoplasmic chaperone TorD family protein</fullName>
    </submittedName>
</protein>
<dbReference type="SUPFAM" id="SSF89155">
    <property type="entry name" value="TorD-like"/>
    <property type="match status" value="1"/>
</dbReference>
<reference evidence="2" key="1">
    <citation type="submission" date="2008-01" db="EMBL/GenBank/DDBJ databases">
        <title>Complete sequence of Shewanella halifaxensis HAW-EB4.</title>
        <authorList>
            <consortium name="US DOE Joint Genome Institute"/>
            <person name="Copeland A."/>
            <person name="Lucas S."/>
            <person name="Lapidus A."/>
            <person name="Glavina del Rio T."/>
            <person name="Dalin E."/>
            <person name="Tice H."/>
            <person name="Bruce D."/>
            <person name="Goodwin L."/>
            <person name="Pitluck S."/>
            <person name="Sims D."/>
            <person name="Brettin T."/>
            <person name="Detter J.C."/>
            <person name="Han C."/>
            <person name="Kuske C.R."/>
            <person name="Schmutz J."/>
            <person name="Larimer F."/>
            <person name="Land M."/>
            <person name="Hauser L."/>
            <person name="Kyrpides N."/>
            <person name="Kim E."/>
            <person name="Zhao J.-S."/>
            <person name="Richardson P."/>
        </authorList>
    </citation>
    <scope>NUCLEOTIDE SEQUENCE [LARGE SCALE GENOMIC DNA]</scope>
    <source>
        <strain evidence="2">HAW-EB4</strain>
    </source>
</reference>